<dbReference type="EMBL" id="JAINUF010000015">
    <property type="protein sequence ID" value="KAJ8341462.1"/>
    <property type="molecule type" value="Genomic_DNA"/>
</dbReference>
<name>A0A9Q1IIV3_SYNKA</name>
<accession>A0A9Q1IIV3</accession>
<dbReference type="AlphaFoldDB" id="A0A9Q1IIV3"/>
<comment type="caution">
    <text evidence="1">The sequence shown here is derived from an EMBL/GenBank/DDBJ whole genome shotgun (WGS) entry which is preliminary data.</text>
</comment>
<organism evidence="1 2">
    <name type="scientific">Synaphobranchus kaupii</name>
    <name type="common">Kaup's arrowtooth eel</name>
    <dbReference type="NCBI Taxonomy" id="118154"/>
    <lineage>
        <taxon>Eukaryota</taxon>
        <taxon>Metazoa</taxon>
        <taxon>Chordata</taxon>
        <taxon>Craniata</taxon>
        <taxon>Vertebrata</taxon>
        <taxon>Euteleostomi</taxon>
        <taxon>Actinopterygii</taxon>
        <taxon>Neopterygii</taxon>
        <taxon>Teleostei</taxon>
        <taxon>Anguilliformes</taxon>
        <taxon>Synaphobranchidae</taxon>
        <taxon>Synaphobranchus</taxon>
    </lineage>
</organism>
<evidence type="ECO:0000313" key="1">
    <source>
        <dbReference type="EMBL" id="KAJ8341462.1"/>
    </source>
</evidence>
<sequence length="171" mass="17947">MQISLYFSLSQSRARCCQAAERDTSVTTANARTAEHTVTAQGGGGRVGDVLVLARKAGTEGAAGAQLPVTGQCVRQAAFFILLSLVAAAAQQKTGPHNVTRDQRREAKPEPAKEVVIEAGSGGPAGQLDLLTLELETETSDFARQTEGTDSLQAPGLMADSHSARWPEICI</sequence>
<gene>
    <name evidence="1" type="ORF">SKAU_G00337530</name>
</gene>
<proteinExistence type="predicted"/>
<keyword evidence="2" id="KW-1185">Reference proteome</keyword>
<evidence type="ECO:0000313" key="2">
    <source>
        <dbReference type="Proteomes" id="UP001152622"/>
    </source>
</evidence>
<dbReference type="Proteomes" id="UP001152622">
    <property type="component" value="Chromosome 15"/>
</dbReference>
<reference evidence="1" key="1">
    <citation type="journal article" date="2023" name="Science">
        <title>Genome structures resolve the early diversification of teleost fishes.</title>
        <authorList>
            <person name="Parey E."/>
            <person name="Louis A."/>
            <person name="Montfort J."/>
            <person name="Bouchez O."/>
            <person name="Roques C."/>
            <person name="Iampietro C."/>
            <person name="Lluch J."/>
            <person name="Castinel A."/>
            <person name="Donnadieu C."/>
            <person name="Desvignes T."/>
            <person name="Floi Bucao C."/>
            <person name="Jouanno E."/>
            <person name="Wen M."/>
            <person name="Mejri S."/>
            <person name="Dirks R."/>
            <person name="Jansen H."/>
            <person name="Henkel C."/>
            <person name="Chen W.J."/>
            <person name="Zahm M."/>
            <person name="Cabau C."/>
            <person name="Klopp C."/>
            <person name="Thompson A.W."/>
            <person name="Robinson-Rechavi M."/>
            <person name="Braasch I."/>
            <person name="Lecointre G."/>
            <person name="Bobe J."/>
            <person name="Postlethwait J.H."/>
            <person name="Berthelot C."/>
            <person name="Roest Crollius H."/>
            <person name="Guiguen Y."/>
        </authorList>
    </citation>
    <scope>NUCLEOTIDE SEQUENCE</scope>
    <source>
        <strain evidence="1">WJC10195</strain>
    </source>
</reference>
<protein>
    <submittedName>
        <fullName evidence="1">Uncharacterized protein</fullName>
    </submittedName>
</protein>